<evidence type="ECO:0000313" key="2">
    <source>
        <dbReference type="EMBL" id="GEB96649.1"/>
    </source>
</evidence>
<dbReference type="STRING" id="28028.CFLV_04950"/>
<name>A0A1L7CL77_CORFL</name>
<dbReference type="Proteomes" id="UP000185479">
    <property type="component" value="Chromosome"/>
</dbReference>
<dbReference type="RefSeq" id="WP_075729586.1">
    <property type="nucleotide sequence ID" value="NZ_BJNB01000001.1"/>
</dbReference>
<dbReference type="EMBL" id="BJNB01000001">
    <property type="protein sequence ID" value="GEB96649.1"/>
    <property type="molecule type" value="Genomic_DNA"/>
</dbReference>
<dbReference type="Proteomes" id="UP000315353">
    <property type="component" value="Unassembled WGS sequence"/>
</dbReference>
<evidence type="ECO:0000313" key="3">
    <source>
        <dbReference type="Proteomes" id="UP000185479"/>
    </source>
</evidence>
<dbReference type="KEGG" id="cfc:CFLV_04950"/>
<reference evidence="2 4" key="2">
    <citation type="submission" date="2019-06" db="EMBL/GenBank/DDBJ databases">
        <title>Whole genome shotgun sequence of Corynebacterium flavescens NBRC 14136.</title>
        <authorList>
            <person name="Hosoyama A."/>
            <person name="Uohara A."/>
            <person name="Ohji S."/>
            <person name="Ichikawa N."/>
        </authorList>
    </citation>
    <scope>NUCLEOTIDE SEQUENCE [LARGE SCALE GENOMIC DNA]</scope>
    <source>
        <strain evidence="2 4">NBRC 14136</strain>
    </source>
</reference>
<dbReference type="AlphaFoldDB" id="A0A1L7CL77"/>
<evidence type="ECO:0000313" key="4">
    <source>
        <dbReference type="Proteomes" id="UP000315353"/>
    </source>
</evidence>
<dbReference type="GeneID" id="82880061"/>
<evidence type="ECO:0000313" key="1">
    <source>
        <dbReference type="EMBL" id="APT86592.1"/>
    </source>
</evidence>
<proteinExistence type="predicted"/>
<gene>
    <name evidence="2" type="ORF">CFL01nite_01440</name>
    <name evidence="1" type="ORF">CFLV_04950</name>
</gene>
<reference evidence="1 3" key="1">
    <citation type="submission" date="2014-08" db="EMBL/GenBank/DDBJ databases">
        <title>Complete genome sequence of Corynebacterium flavescens OJ8(T)(=DSM 20296(T)), isolated from cheese.</title>
        <authorList>
            <person name="Ruckert C."/>
            <person name="Albersmeier A."/>
            <person name="Winkler A."/>
            <person name="Kalinowski J."/>
        </authorList>
    </citation>
    <scope>NUCLEOTIDE SEQUENCE [LARGE SCALE GENOMIC DNA]</scope>
    <source>
        <strain evidence="1 3">OJ8</strain>
    </source>
</reference>
<protein>
    <submittedName>
        <fullName evidence="1">Uncharacterized protein</fullName>
    </submittedName>
</protein>
<dbReference type="OrthoDB" id="4416902at2"/>
<organism evidence="1 3">
    <name type="scientific">Corynebacterium flavescens</name>
    <dbReference type="NCBI Taxonomy" id="28028"/>
    <lineage>
        <taxon>Bacteria</taxon>
        <taxon>Bacillati</taxon>
        <taxon>Actinomycetota</taxon>
        <taxon>Actinomycetes</taxon>
        <taxon>Mycobacteriales</taxon>
        <taxon>Corynebacteriaceae</taxon>
        <taxon>Corynebacterium</taxon>
    </lineage>
</organism>
<accession>A0A1L7CL77</accession>
<keyword evidence="3" id="KW-1185">Reference proteome</keyword>
<sequence>MANVVSFGFPTPPKSCVVVEEFKVKIDDDEFPINSRELPNWDYQSAVKIIAIVNVDLAAFTLGCGFDPDQNLDNKPHFGAQISWSSNKTKQRGASARKLISDGINRLEVDLDSLLLGGDLQAQIRIDLAQAGTAVDGQLTAERLGSKLWQSDVLRIRLEGAAAQMPITPIDFKLAALPHDGAMWRVEVSTELMLPVQAGLRIFLNTHNKTCLRMLENPNQKEKAVWDAFLQTDIMVQLLLKCGELAELNDFFESALYSGSLAETILNLASLLFPDTPLEDVPRDTPSLFSAAQALAFKDVK</sequence>
<dbReference type="EMBL" id="CP009246">
    <property type="protein sequence ID" value="APT86592.1"/>
    <property type="molecule type" value="Genomic_DNA"/>
</dbReference>